<dbReference type="AlphaFoldDB" id="A0A7W7EWZ2"/>
<feature type="transmembrane region" description="Helical" evidence="6">
    <location>
        <begin position="323"/>
        <end position="341"/>
    </location>
</feature>
<evidence type="ECO:0000256" key="3">
    <source>
        <dbReference type="ARBA" id="ARBA00022692"/>
    </source>
</evidence>
<dbReference type="Pfam" id="PF01943">
    <property type="entry name" value="Polysacc_synt"/>
    <property type="match status" value="1"/>
</dbReference>
<gene>
    <name evidence="7" type="ORF">GGQ96_000697</name>
</gene>
<feature type="transmembrane region" description="Helical" evidence="6">
    <location>
        <begin position="262"/>
        <end position="283"/>
    </location>
</feature>
<feature type="transmembrane region" description="Helical" evidence="6">
    <location>
        <begin position="61"/>
        <end position="82"/>
    </location>
</feature>
<keyword evidence="8" id="KW-1185">Reference proteome</keyword>
<dbReference type="GO" id="GO:0005886">
    <property type="term" value="C:plasma membrane"/>
    <property type="evidence" value="ECO:0007669"/>
    <property type="project" value="UniProtKB-SubCell"/>
</dbReference>
<evidence type="ECO:0000256" key="2">
    <source>
        <dbReference type="ARBA" id="ARBA00022475"/>
    </source>
</evidence>
<comment type="subcellular location">
    <subcellularLocation>
        <location evidence="1">Cell membrane</location>
        <topology evidence="1">Multi-pass membrane protein</topology>
    </subcellularLocation>
</comment>
<feature type="transmembrane region" description="Helical" evidence="6">
    <location>
        <begin position="102"/>
        <end position="129"/>
    </location>
</feature>
<evidence type="ECO:0000256" key="6">
    <source>
        <dbReference type="SAM" id="Phobius"/>
    </source>
</evidence>
<evidence type="ECO:0000313" key="8">
    <source>
        <dbReference type="Proteomes" id="UP000574769"/>
    </source>
</evidence>
<sequence length="443" mass="46232">MTGSSLDQTAPAPSPAPRGMFRAAMRNLGWMLASRSVLAILSLFYLGIATRSLGVTGFGRFALITGAAQTLATLVAFQSWQVVVQYGVGARASGDAPALGRLYRGVALLDAATALIGVGLAWLILEIWGEALGIGETLKRATLIFAIVQLVTVRSTPLGILRLNDRFALAALADSVTPVARFLGAIAVWLVHPTVQGFLFVWGLAEVLTAAAYWIMVAQQGDLALMRRGRGVRHLPREHPGIVRFALSTNASSTLGLSSKQVPLLLVGAVVGPAAAGVFRLAAQLAQALAKVSQLLSRAAFPEVVKSVQTASPRRLGRMLSRLFLGSGVAALGIMAIVALAGKPVLSLVGGRDFRHAWPVLLWLAVAGCLDLTTVGVDTVMTALQRAGTVFAIRVVGVAVMFAAAFALMPWYAATGVAMAVTAGSLVVALLMAAAALRLSRRG</sequence>
<feature type="transmembrane region" description="Helical" evidence="6">
    <location>
        <begin position="28"/>
        <end position="49"/>
    </location>
</feature>
<evidence type="ECO:0000313" key="7">
    <source>
        <dbReference type="EMBL" id="MBB4616591.1"/>
    </source>
</evidence>
<feature type="transmembrane region" description="Helical" evidence="6">
    <location>
        <begin position="417"/>
        <end position="437"/>
    </location>
</feature>
<feature type="transmembrane region" description="Helical" evidence="6">
    <location>
        <begin position="167"/>
        <end position="191"/>
    </location>
</feature>
<dbReference type="PANTHER" id="PTHR30250:SF31">
    <property type="entry name" value="INNER MEMBRANE PROTEIN YGHQ"/>
    <property type="match status" value="1"/>
</dbReference>
<dbReference type="EMBL" id="JACHNY010000001">
    <property type="protein sequence ID" value="MBB4616591.1"/>
    <property type="molecule type" value="Genomic_DNA"/>
</dbReference>
<keyword evidence="4 6" id="KW-1133">Transmembrane helix</keyword>
<protein>
    <submittedName>
        <fullName evidence="7">O-antigen/teichoic acid export membrane protein</fullName>
    </submittedName>
</protein>
<organism evidence="7 8">
    <name type="scientific">Sphingomonas abaci</name>
    <dbReference type="NCBI Taxonomy" id="237611"/>
    <lineage>
        <taxon>Bacteria</taxon>
        <taxon>Pseudomonadati</taxon>
        <taxon>Pseudomonadota</taxon>
        <taxon>Alphaproteobacteria</taxon>
        <taxon>Sphingomonadales</taxon>
        <taxon>Sphingomonadaceae</taxon>
        <taxon>Sphingomonas</taxon>
    </lineage>
</organism>
<feature type="transmembrane region" description="Helical" evidence="6">
    <location>
        <begin position="198"/>
        <end position="216"/>
    </location>
</feature>
<reference evidence="7 8" key="1">
    <citation type="submission" date="2020-08" db="EMBL/GenBank/DDBJ databases">
        <title>Genomic Encyclopedia of Type Strains, Phase IV (KMG-IV): sequencing the most valuable type-strain genomes for metagenomic binning, comparative biology and taxonomic classification.</title>
        <authorList>
            <person name="Goeker M."/>
        </authorList>
    </citation>
    <scope>NUCLEOTIDE SEQUENCE [LARGE SCALE GENOMIC DNA]</scope>
    <source>
        <strain evidence="7 8">DSM 15867</strain>
    </source>
</reference>
<accession>A0A7W7EWZ2</accession>
<dbReference type="PANTHER" id="PTHR30250">
    <property type="entry name" value="PST FAMILY PREDICTED COLANIC ACID TRANSPORTER"/>
    <property type="match status" value="1"/>
</dbReference>
<name>A0A7W7EWZ2_9SPHN</name>
<feature type="transmembrane region" description="Helical" evidence="6">
    <location>
        <begin position="361"/>
        <end position="384"/>
    </location>
</feature>
<dbReference type="Proteomes" id="UP000574769">
    <property type="component" value="Unassembled WGS sequence"/>
</dbReference>
<keyword evidence="2" id="KW-1003">Cell membrane</keyword>
<keyword evidence="3 6" id="KW-0812">Transmembrane</keyword>
<keyword evidence="5 6" id="KW-0472">Membrane</keyword>
<evidence type="ECO:0000256" key="4">
    <source>
        <dbReference type="ARBA" id="ARBA00022989"/>
    </source>
</evidence>
<dbReference type="RefSeq" id="WP_246360020.1">
    <property type="nucleotide sequence ID" value="NZ_JACHNY010000001.1"/>
</dbReference>
<evidence type="ECO:0000256" key="1">
    <source>
        <dbReference type="ARBA" id="ARBA00004651"/>
    </source>
</evidence>
<feature type="transmembrane region" description="Helical" evidence="6">
    <location>
        <begin position="391"/>
        <end position="411"/>
    </location>
</feature>
<comment type="caution">
    <text evidence="7">The sequence shown here is derived from an EMBL/GenBank/DDBJ whole genome shotgun (WGS) entry which is preliminary data.</text>
</comment>
<proteinExistence type="predicted"/>
<dbReference type="InterPro" id="IPR002797">
    <property type="entry name" value="Polysacc_synth"/>
</dbReference>
<dbReference type="InterPro" id="IPR050833">
    <property type="entry name" value="Poly_Biosynth_Transport"/>
</dbReference>
<evidence type="ECO:0000256" key="5">
    <source>
        <dbReference type="ARBA" id="ARBA00023136"/>
    </source>
</evidence>